<dbReference type="CDD" id="cd22906">
    <property type="entry name" value="HFD_DRAP1"/>
    <property type="match status" value="1"/>
</dbReference>
<dbReference type="GO" id="GO:0016251">
    <property type="term" value="F:RNA polymerase II general transcription initiation factor activity"/>
    <property type="evidence" value="ECO:0007669"/>
    <property type="project" value="TreeGrafter"/>
</dbReference>
<reference evidence="5 6" key="1">
    <citation type="journal article" date="2023" name="Elife">
        <title>Identification of key yeast species and microbe-microbe interactions impacting larval growth of Drosophila in the wild.</title>
        <authorList>
            <person name="Mure A."/>
            <person name="Sugiura Y."/>
            <person name="Maeda R."/>
            <person name="Honda K."/>
            <person name="Sakurai N."/>
            <person name="Takahashi Y."/>
            <person name="Watada M."/>
            <person name="Katoh T."/>
            <person name="Gotoh A."/>
            <person name="Gotoh Y."/>
            <person name="Taniguchi I."/>
            <person name="Nakamura K."/>
            <person name="Hayashi T."/>
            <person name="Katayama T."/>
            <person name="Uemura T."/>
            <person name="Hattori Y."/>
        </authorList>
    </citation>
    <scope>NUCLEOTIDE SEQUENCE [LARGE SCALE GENOMIC DNA]</scope>
    <source>
        <strain evidence="5 6">PK-24</strain>
    </source>
</reference>
<dbReference type="GO" id="GO:0017054">
    <property type="term" value="C:negative cofactor 2 complex"/>
    <property type="evidence" value="ECO:0007669"/>
    <property type="project" value="TreeGrafter"/>
</dbReference>
<dbReference type="Pfam" id="PF00808">
    <property type="entry name" value="CBFD_NFYB_HMF"/>
    <property type="match status" value="1"/>
</dbReference>
<evidence type="ECO:0000256" key="2">
    <source>
        <dbReference type="ARBA" id="ARBA00023242"/>
    </source>
</evidence>
<evidence type="ECO:0000259" key="4">
    <source>
        <dbReference type="Pfam" id="PF00808"/>
    </source>
</evidence>
<dbReference type="GO" id="GO:0001046">
    <property type="term" value="F:core promoter sequence-specific DNA binding"/>
    <property type="evidence" value="ECO:0007669"/>
    <property type="project" value="TreeGrafter"/>
</dbReference>
<name>A0AAV5R655_PICKL</name>
<keyword evidence="2" id="KW-0539">Nucleus</keyword>
<dbReference type="EMBL" id="BTGB01000005">
    <property type="protein sequence ID" value="GMM46975.1"/>
    <property type="molecule type" value="Genomic_DNA"/>
</dbReference>
<dbReference type="PANTHER" id="PTHR10252:SF5">
    <property type="entry name" value="DR1-ASSOCIATED COREPRESSOR"/>
    <property type="match status" value="1"/>
</dbReference>
<dbReference type="InterPro" id="IPR050568">
    <property type="entry name" value="Transcr_DNA_Rep_Reg"/>
</dbReference>
<accession>A0AAV5R655</accession>
<protein>
    <submittedName>
        <fullName evidence="5">Negative cofactor 2 transcription regulator complex subunit</fullName>
    </submittedName>
</protein>
<dbReference type="GO" id="GO:0046982">
    <property type="term" value="F:protein heterodimerization activity"/>
    <property type="evidence" value="ECO:0007669"/>
    <property type="project" value="InterPro"/>
</dbReference>
<dbReference type="Gene3D" id="1.10.20.10">
    <property type="entry name" value="Histone, subunit A"/>
    <property type="match status" value="1"/>
</dbReference>
<evidence type="ECO:0000313" key="5">
    <source>
        <dbReference type="EMBL" id="GMM46975.1"/>
    </source>
</evidence>
<dbReference type="SUPFAM" id="SSF47113">
    <property type="entry name" value="Histone-fold"/>
    <property type="match status" value="1"/>
</dbReference>
<gene>
    <name evidence="5" type="ORF">DAPK24_035500</name>
</gene>
<evidence type="ECO:0000256" key="3">
    <source>
        <dbReference type="SAM" id="MobiDB-lite"/>
    </source>
</evidence>
<keyword evidence="6" id="KW-1185">Reference proteome</keyword>
<dbReference type="Proteomes" id="UP001378960">
    <property type="component" value="Unassembled WGS sequence"/>
</dbReference>
<evidence type="ECO:0000256" key="1">
    <source>
        <dbReference type="ARBA" id="ARBA00004123"/>
    </source>
</evidence>
<dbReference type="AlphaFoldDB" id="A0AAV5R655"/>
<organism evidence="5 6">
    <name type="scientific">Pichia kluyveri</name>
    <name type="common">Yeast</name>
    <dbReference type="NCBI Taxonomy" id="36015"/>
    <lineage>
        <taxon>Eukaryota</taxon>
        <taxon>Fungi</taxon>
        <taxon>Dikarya</taxon>
        <taxon>Ascomycota</taxon>
        <taxon>Saccharomycotina</taxon>
        <taxon>Pichiomycetes</taxon>
        <taxon>Pichiales</taxon>
        <taxon>Pichiaceae</taxon>
        <taxon>Pichia</taxon>
    </lineage>
</organism>
<comment type="subcellular location">
    <subcellularLocation>
        <location evidence="1">Nucleus</location>
    </subcellularLocation>
</comment>
<dbReference type="InterPro" id="IPR009072">
    <property type="entry name" value="Histone-fold"/>
</dbReference>
<evidence type="ECO:0000313" key="6">
    <source>
        <dbReference type="Proteomes" id="UP001378960"/>
    </source>
</evidence>
<sequence>MSSDPQFDNDNNTDIVADGGDSFPGLEGYRRMKTHFPSARVKKILQSDEDVGKVAQATPLVVGRAVELFMCALVEKAIAESSNSHTKKISVQMLKKVIDDNEEFDFVADVCDKYLENKDNKDNNKQE</sequence>
<proteinExistence type="predicted"/>
<dbReference type="InterPro" id="IPR003958">
    <property type="entry name" value="CBFA_NFYB_domain"/>
</dbReference>
<comment type="caution">
    <text evidence="5">The sequence shown here is derived from an EMBL/GenBank/DDBJ whole genome shotgun (WGS) entry which is preliminary data.</text>
</comment>
<feature type="region of interest" description="Disordered" evidence="3">
    <location>
        <begin position="1"/>
        <end position="23"/>
    </location>
</feature>
<feature type="domain" description="Transcription factor CBF/NF-Y/archaeal histone" evidence="4">
    <location>
        <begin position="35"/>
        <end position="97"/>
    </location>
</feature>
<feature type="compositionally biased region" description="Polar residues" evidence="3">
    <location>
        <begin position="1"/>
        <end position="14"/>
    </location>
</feature>
<dbReference type="PANTHER" id="PTHR10252">
    <property type="entry name" value="HISTONE-LIKE TRANSCRIPTION FACTOR CCAAT-RELATED"/>
    <property type="match status" value="1"/>
</dbReference>